<sequence>MSSKQDEDAVDDAARLAYCGNVAAIESNIEFKHIVARLF</sequence>
<dbReference type="InParanoid" id="H0EJ38"/>
<name>H0EJ38_GLAL7</name>
<gene>
    <name evidence="1" type="ORF">M7I_2562</name>
</gene>
<evidence type="ECO:0000313" key="1">
    <source>
        <dbReference type="EMBL" id="EHL01471.1"/>
    </source>
</evidence>
<organism evidence="1 2">
    <name type="scientific">Glarea lozoyensis (strain ATCC 74030 / MF5533)</name>
    <dbReference type="NCBI Taxonomy" id="1104152"/>
    <lineage>
        <taxon>Eukaryota</taxon>
        <taxon>Fungi</taxon>
        <taxon>Dikarya</taxon>
        <taxon>Ascomycota</taxon>
        <taxon>Pezizomycotina</taxon>
        <taxon>Leotiomycetes</taxon>
        <taxon>Helotiales</taxon>
        <taxon>Helotiaceae</taxon>
        <taxon>Glarea</taxon>
    </lineage>
</organism>
<dbReference type="EMBL" id="AGUE01000053">
    <property type="protein sequence ID" value="EHL01471.1"/>
    <property type="molecule type" value="Genomic_DNA"/>
</dbReference>
<keyword evidence="2" id="KW-1185">Reference proteome</keyword>
<dbReference type="HOGENOM" id="CLU_3320139_0_0_1"/>
<protein>
    <submittedName>
        <fullName evidence="1">Uncharacterized protein</fullName>
    </submittedName>
</protein>
<proteinExistence type="predicted"/>
<accession>H0EJ38</accession>
<dbReference type="AlphaFoldDB" id="H0EJ38"/>
<evidence type="ECO:0000313" key="2">
    <source>
        <dbReference type="Proteomes" id="UP000005446"/>
    </source>
</evidence>
<dbReference type="Proteomes" id="UP000005446">
    <property type="component" value="Unassembled WGS sequence"/>
</dbReference>
<comment type="caution">
    <text evidence="1">The sequence shown here is derived from an EMBL/GenBank/DDBJ whole genome shotgun (WGS) entry which is preliminary data.</text>
</comment>
<reference evidence="1 2" key="1">
    <citation type="journal article" date="2012" name="Eukaryot. Cell">
        <title>Genome sequence of the fungus Glarea lozoyensis: the first genome sequence of a species from the Helotiaceae family.</title>
        <authorList>
            <person name="Youssar L."/>
            <person name="Gruening B.A."/>
            <person name="Erxleben A."/>
            <person name="Guenther S."/>
            <person name="Huettel W."/>
        </authorList>
    </citation>
    <scope>NUCLEOTIDE SEQUENCE [LARGE SCALE GENOMIC DNA]</scope>
    <source>
        <strain evidence="2">ATCC 74030 / MF5533</strain>
    </source>
</reference>